<accession>A0A5M3Y0T2</accession>
<keyword evidence="4" id="KW-1185">Reference proteome</keyword>
<dbReference type="PANTHER" id="PTHR21240">
    <property type="entry name" value="2-AMINO-3-CARBOXYLMUCONATE-6-SEMIALDEHYDE DECARBOXYLASE"/>
    <property type="match status" value="1"/>
</dbReference>
<dbReference type="AlphaFoldDB" id="A0A5M3Y0T2"/>
<dbReference type="GO" id="GO:0019748">
    <property type="term" value="P:secondary metabolic process"/>
    <property type="evidence" value="ECO:0007669"/>
    <property type="project" value="TreeGrafter"/>
</dbReference>
<dbReference type="SUPFAM" id="SSF51556">
    <property type="entry name" value="Metallo-dependent hydrolases"/>
    <property type="match status" value="1"/>
</dbReference>
<dbReference type="InterPro" id="IPR006680">
    <property type="entry name" value="Amidohydro-rel"/>
</dbReference>
<gene>
    <name evidence="3" type="primary">fldW_4</name>
    <name evidence="3" type="ORF">Aple_082720</name>
</gene>
<dbReference type="InterPro" id="IPR032465">
    <property type="entry name" value="ACMSD"/>
</dbReference>
<dbReference type="Pfam" id="PF04909">
    <property type="entry name" value="Amidohydro_2"/>
    <property type="match status" value="1"/>
</dbReference>
<dbReference type="Gene3D" id="3.20.20.140">
    <property type="entry name" value="Metal-dependent hydrolases"/>
    <property type="match status" value="1"/>
</dbReference>
<evidence type="ECO:0000259" key="2">
    <source>
        <dbReference type="Pfam" id="PF04909"/>
    </source>
</evidence>
<proteinExistence type="predicted"/>
<dbReference type="GO" id="GO:0016831">
    <property type="term" value="F:carboxy-lyase activity"/>
    <property type="evidence" value="ECO:0007669"/>
    <property type="project" value="InterPro"/>
</dbReference>
<dbReference type="OrthoDB" id="8673173at2"/>
<dbReference type="InterPro" id="IPR032466">
    <property type="entry name" value="Metal_Hydrolase"/>
</dbReference>
<sequence length="330" mass="36511">MQIIDVHGHISAPLALYAYQAQLIASKGFHGKGRPACSDEEVVDAAKPHVELLRKLSVDTQFISPRPFAMMHSQKPERIVHWYTEHVNDMIHKQVTAYPDVFVGVAGLPQSAGVSPANAVAELERCVTELGFVGCVLNPDPGEGDYASPPLGDEWWYPLYEKMVELDVPALIHTAACANPRESYSNHFITEESIAILSLVESRVFTDFPGLKLIVAHGGGSIPYQIGRWRAQRLQKNAERFDDSLRRLYFDTVLYSPEALELLLKVAGPDRCLFATEAPGIGSGYDPEVGRTLDDLKPVVEGIGWLTAEQREAVFQGNARTVFSRWKAAL</sequence>
<evidence type="ECO:0000256" key="1">
    <source>
        <dbReference type="ARBA" id="ARBA00023239"/>
    </source>
</evidence>
<evidence type="ECO:0000313" key="4">
    <source>
        <dbReference type="Proteomes" id="UP000377595"/>
    </source>
</evidence>
<dbReference type="GO" id="GO:0005737">
    <property type="term" value="C:cytoplasm"/>
    <property type="evidence" value="ECO:0007669"/>
    <property type="project" value="TreeGrafter"/>
</dbReference>
<organism evidence="3 4">
    <name type="scientific">Acrocarpospora pleiomorpha</name>
    <dbReference type="NCBI Taxonomy" id="90975"/>
    <lineage>
        <taxon>Bacteria</taxon>
        <taxon>Bacillati</taxon>
        <taxon>Actinomycetota</taxon>
        <taxon>Actinomycetes</taxon>
        <taxon>Streptosporangiales</taxon>
        <taxon>Streptosporangiaceae</taxon>
        <taxon>Acrocarpospora</taxon>
    </lineage>
</organism>
<reference evidence="3 4" key="1">
    <citation type="submission" date="2019-10" db="EMBL/GenBank/DDBJ databases">
        <title>Whole genome shotgun sequence of Acrocarpospora pleiomorpha NBRC 16267.</title>
        <authorList>
            <person name="Ichikawa N."/>
            <person name="Kimura A."/>
            <person name="Kitahashi Y."/>
            <person name="Komaki H."/>
            <person name="Oguchi A."/>
        </authorList>
    </citation>
    <scope>NUCLEOTIDE SEQUENCE [LARGE SCALE GENOMIC DNA]</scope>
    <source>
        <strain evidence="3 4">NBRC 16267</strain>
    </source>
</reference>
<dbReference type="Proteomes" id="UP000377595">
    <property type="component" value="Unassembled WGS sequence"/>
</dbReference>
<dbReference type="EMBL" id="BLAF01000066">
    <property type="protein sequence ID" value="GES25373.1"/>
    <property type="molecule type" value="Genomic_DNA"/>
</dbReference>
<dbReference type="RefSeq" id="WP_155350150.1">
    <property type="nucleotide sequence ID" value="NZ_BAAAHM010000001.1"/>
</dbReference>
<dbReference type="PANTHER" id="PTHR21240:SF28">
    <property type="entry name" value="ISO-OROTATE DECARBOXYLASE (EUROFUNG)"/>
    <property type="match status" value="1"/>
</dbReference>
<comment type="caution">
    <text evidence="3">The sequence shown here is derived from an EMBL/GenBank/DDBJ whole genome shotgun (WGS) entry which is preliminary data.</text>
</comment>
<feature type="domain" description="Amidohydrolase-related" evidence="2">
    <location>
        <begin position="4"/>
        <end position="323"/>
    </location>
</feature>
<protein>
    <submittedName>
        <fullName evidence="3">4-oxalomesaconate hydratase</fullName>
    </submittedName>
</protein>
<dbReference type="GO" id="GO:0016787">
    <property type="term" value="F:hydrolase activity"/>
    <property type="evidence" value="ECO:0007669"/>
    <property type="project" value="InterPro"/>
</dbReference>
<evidence type="ECO:0000313" key="3">
    <source>
        <dbReference type="EMBL" id="GES25373.1"/>
    </source>
</evidence>
<name>A0A5M3Y0T2_9ACTN</name>
<keyword evidence="1" id="KW-0456">Lyase</keyword>